<comment type="caution">
    <text evidence="1">The sequence shown here is derived from an EMBL/GenBank/DDBJ whole genome shotgun (WGS) entry which is preliminary data.</text>
</comment>
<dbReference type="PANTHER" id="PTHR33710">
    <property type="entry name" value="BNAC02G09200D PROTEIN"/>
    <property type="match status" value="1"/>
</dbReference>
<gene>
    <name evidence="1" type="ORF">J1N35_043926</name>
</gene>
<dbReference type="EMBL" id="JAIQCV010000013">
    <property type="protein sequence ID" value="KAH1031752.1"/>
    <property type="molecule type" value="Genomic_DNA"/>
</dbReference>
<dbReference type="OrthoDB" id="1001832at2759"/>
<dbReference type="AlphaFoldDB" id="A0A9D3U8A4"/>
<dbReference type="Proteomes" id="UP000828251">
    <property type="component" value="Unassembled WGS sequence"/>
</dbReference>
<reference evidence="1 2" key="1">
    <citation type="journal article" date="2021" name="Plant Biotechnol. J.">
        <title>Multi-omics assisted identification of the key and species-specific regulatory components of drought-tolerant mechanisms in Gossypium stocksii.</title>
        <authorList>
            <person name="Yu D."/>
            <person name="Ke L."/>
            <person name="Zhang D."/>
            <person name="Wu Y."/>
            <person name="Sun Y."/>
            <person name="Mei J."/>
            <person name="Sun J."/>
            <person name="Sun Y."/>
        </authorList>
    </citation>
    <scope>NUCLEOTIDE SEQUENCE [LARGE SCALE GENOMIC DNA]</scope>
    <source>
        <strain evidence="2">cv. E1</strain>
        <tissue evidence="1">Leaf</tissue>
    </source>
</reference>
<accession>A0A9D3U8A4</accession>
<dbReference type="InterPro" id="IPR036691">
    <property type="entry name" value="Endo/exonu/phosph_ase_sf"/>
</dbReference>
<dbReference type="PANTHER" id="PTHR33710:SF77">
    <property type="entry name" value="DNASE I-LIKE SUPERFAMILY PROTEIN"/>
    <property type="match status" value="1"/>
</dbReference>
<dbReference type="SUPFAM" id="SSF56219">
    <property type="entry name" value="DNase I-like"/>
    <property type="match status" value="1"/>
</dbReference>
<name>A0A9D3U8A4_9ROSI</name>
<evidence type="ECO:0000313" key="1">
    <source>
        <dbReference type="EMBL" id="KAH1031752.1"/>
    </source>
</evidence>
<evidence type="ECO:0000313" key="2">
    <source>
        <dbReference type="Proteomes" id="UP000828251"/>
    </source>
</evidence>
<protein>
    <submittedName>
        <fullName evidence="1">Uncharacterized protein</fullName>
    </submittedName>
</protein>
<sequence length="280" mass="32547">MSSSNFVYISFVYGSLNRQKRKDLWDMLRRSFPVGNFPWDTIGDFNAILSSSEKLGGMAQSRRCPFFGKFVDKAELHDLGYKGPFLLGIGVCFLKGLRALGNDAWVQQFPNSLVTHLLKIKSDHRTLLLSLNLEKMLPRGRPFRFLAGWVEHPDFGKLVDDNWGYSSDMSDTLSTLSRGLKDWNKSIYGHITSRKKFLVKELTRIQKLIDFLGSNRLAKVELKIRQELENILRHEELLWKQKAYCDWLILGDRNTKFFHARTLRQIKNNHITTICNDCRD</sequence>
<keyword evidence="2" id="KW-1185">Reference proteome</keyword>
<proteinExistence type="predicted"/>
<organism evidence="1 2">
    <name type="scientific">Gossypium stocksii</name>
    <dbReference type="NCBI Taxonomy" id="47602"/>
    <lineage>
        <taxon>Eukaryota</taxon>
        <taxon>Viridiplantae</taxon>
        <taxon>Streptophyta</taxon>
        <taxon>Embryophyta</taxon>
        <taxon>Tracheophyta</taxon>
        <taxon>Spermatophyta</taxon>
        <taxon>Magnoliopsida</taxon>
        <taxon>eudicotyledons</taxon>
        <taxon>Gunneridae</taxon>
        <taxon>Pentapetalae</taxon>
        <taxon>rosids</taxon>
        <taxon>malvids</taxon>
        <taxon>Malvales</taxon>
        <taxon>Malvaceae</taxon>
        <taxon>Malvoideae</taxon>
        <taxon>Gossypium</taxon>
    </lineage>
</organism>